<evidence type="ECO:0000313" key="14">
    <source>
        <dbReference type="EMBL" id="GMR54157.1"/>
    </source>
</evidence>
<feature type="transmembrane region" description="Helical" evidence="12">
    <location>
        <begin position="260"/>
        <end position="282"/>
    </location>
</feature>
<dbReference type="GO" id="GO:0005243">
    <property type="term" value="F:gap junction channel activity"/>
    <property type="evidence" value="ECO:0007669"/>
    <property type="project" value="TreeGrafter"/>
</dbReference>
<comment type="subcellular location">
    <subcellularLocation>
        <location evidence="1">Cell junction</location>
        <location evidence="1">Gap junction</location>
    </subcellularLocation>
    <subcellularLocation>
        <location evidence="2 12">Cell membrane</location>
        <topology evidence="2 12">Multi-pass membrane protein</topology>
    </subcellularLocation>
</comment>
<evidence type="ECO:0000256" key="9">
    <source>
        <dbReference type="ARBA" id="ARBA00023065"/>
    </source>
</evidence>
<keyword evidence="5 12" id="KW-0812">Transmembrane</keyword>
<keyword evidence="9 12" id="KW-0406">Ion transport</keyword>
<evidence type="ECO:0000256" key="8">
    <source>
        <dbReference type="ARBA" id="ARBA00022989"/>
    </source>
</evidence>
<evidence type="ECO:0000256" key="6">
    <source>
        <dbReference type="ARBA" id="ARBA00022868"/>
    </source>
</evidence>
<keyword evidence="7" id="KW-0965">Cell junction</keyword>
<protein>
    <recommendedName>
        <fullName evidence="12">Innexin</fullName>
    </recommendedName>
</protein>
<accession>A0AAN5D1U1</accession>
<evidence type="ECO:0000256" key="10">
    <source>
        <dbReference type="ARBA" id="ARBA00023136"/>
    </source>
</evidence>
<dbReference type="Proteomes" id="UP001328107">
    <property type="component" value="Unassembled WGS sequence"/>
</dbReference>
<dbReference type="GO" id="GO:0005886">
    <property type="term" value="C:plasma membrane"/>
    <property type="evidence" value="ECO:0007669"/>
    <property type="project" value="UniProtKB-SubCell"/>
</dbReference>
<feature type="chain" id="PRO_5042966271" description="Innexin" evidence="13">
    <location>
        <begin position="31"/>
        <end position="311"/>
    </location>
</feature>
<evidence type="ECO:0000256" key="4">
    <source>
        <dbReference type="ARBA" id="ARBA00022475"/>
    </source>
</evidence>
<evidence type="ECO:0000256" key="13">
    <source>
        <dbReference type="SAM" id="SignalP"/>
    </source>
</evidence>
<comment type="caution">
    <text evidence="12">Lacks conserved residue(s) required for the propagation of feature annotation.</text>
</comment>
<proteinExistence type="inferred from homology"/>
<dbReference type="PANTHER" id="PTHR11893">
    <property type="entry name" value="INNEXIN"/>
    <property type="match status" value="1"/>
</dbReference>
<sequence>GSLDASDSLNWKITPLLLAVCAFIIGGSQAFGEPISCFHPREIKVWYQYVSGYCFLEGSYKIPQNMTLHDVAKMTRTARADIREANPVETYQWVPFLLSFQLIMFVSPGLIWKWARKRQSLDLDTILEHTQGIRDSMGNSEEREEKMHDLVGYLFETLRDQTNRENHSLTLLFLFTKLMTLLNVIYQFICLMYFIRSDSVFFGYEILSSFASGSPTSRFFPLEVLCDLSFGHDVHGRQWYTMQCYLSLNYFHDKMFALLWVWYLFIIGYSMVSFLLFSFSLIPLDRSIRSHFSPELYETNKRLIRTFYNRV</sequence>
<reference evidence="15" key="1">
    <citation type="submission" date="2022-10" db="EMBL/GenBank/DDBJ databases">
        <title>Genome assembly of Pristionchus species.</title>
        <authorList>
            <person name="Yoshida K."/>
            <person name="Sommer R.J."/>
        </authorList>
    </citation>
    <scope>NUCLEOTIDE SEQUENCE [LARGE SCALE GENOMIC DNA]</scope>
    <source>
        <strain evidence="15">RS5460</strain>
    </source>
</reference>
<keyword evidence="15" id="KW-1185">Reference proteome</keyword>
<evidence type="ECO:0000313" key="15">
    <source>
        <dbReference type="Proteomes" id="UP001328107"/>
    </source>
</evidence>
<comment type="function">
    <text evidence="12">Structural component of the gap junctions.</text>
</comment>
<keyword evidence="8 12" id="KW-1133">Transmembrane helix</keyword>
<keyword evidence="11 12" id="KW-0407">Ion channel</keyword>
<feature type="transmembrane region" description="Helical" evidence="12">
    <location>
        <begin position="169"/>
        <end position="195"/>
    </location>
</feature>
<feature type="signal peptide" evidence="13">
    <location>
        <begin position="1"/>
        <end position="30"/>
    </location>
</feature>
<dbReference type="AlphaFoldDB" id="A0AAN5D1U1"/>
<dbReference type="PRINTS" id="PR01262">
    <property type="entry name" value="INNEXIN"/>
</dbReference>
<evidence type="ECO:0000256" key="2">
    <source>
        <dbReference type="ARBA" id="ARBA00004651"/>
    </source>
</evidence>
<evidence type="ECO:0000256" key="5">
    <source>
        <dbReference type="ARBA" id="ARBA00022692"/>
    </source>
</evidence>
<keyword evidence="13" id="KW-0732">Signal</keyword>
<name>A0AAN5D1U1_9BILA</name>
<keyword evidence="6" id="KW-0303">Gap junction</keyword>
<feature type="non-terminal residue" evidence="14">
    <location>
        <position position="311"/>
    </location>
</feature>
<evidence type="ECO:0000256" key="3">
    <source>
        <dbReference type="ARBA" id="ARBA00022448"/>
    </source>
</evidence>
<evidence type="ECO:0000256" key="12">
    <source>
        <dbReference type="RuleBase" id="RU010713"/>
    </source>
</evidence>
<gene>
    <name evidence="12" type="primary">inx</name>
    <name evidence="14" type="ORF">PMAYCL1PPCAC_24352</name>
</gene>
<dbReference type="InterPro" id="IPR000990">
    <property type="entry name" value="Innexin"/>
</dbReference>
<comment type="similarity">
    <text evidence="12">Belongs to the pannexin family.</text>
</comment>
<keyword evidence="3 12" id="KW-0813">Transport</keyword>
<dbReference type="GO" id="GO:0034220">
    <property type="term" value="P:monoatomic ion transmembrane transport"/>
    <property type="evidence" value="ECO:0007669"/>
    <property type="project" value="UniProtKB-KW"/>
</dbReference>
<evidence type="ECO:0000256" key="11">
    <source>
        <dbReference type="ARBA" id="ARBA00023303"/>
    </source>
</evidence>
<dbReference type="PANTHER" id="PTHR11893:SF20">
    <property type="entry name" value="INNEXIN-3"/>
    <property type="match status" value="1"/>
</dbReference>
<dbReference type="EMBL" id="BTRK01000005">
    <property type="protein sequence ID" value="GMR54157.1"/>
    <property type="molecule type" value="Genomic_DNA"/>
</dbReference>
<feature type="transmembrane region" description="Helical" evidence="12">
    <location>
        <begin position="93"/>
        <end position="112"/>
    </location>
</feature>
<organism evidence="14 15">
    <name type="scientific">Pristionchus mayeri</name>
    <dbReference type="NCBI Taxonomy" id="1317129"/>
    <lineage>
        <taxon>Eukaryota</taxon>
        <taxon>Metazoa</taxon>
        <taxon>Ecdysozoa</taxon>
        <taxon>Nematoda</taxon>
        <taxon>Chromadorea</taxon>
        <taxon>Rhabditida</taxon>
        <taxon>Rhabditina</taxon>
        <taxon>Diplogasteromorpha</taxon>
        <taxon>Diplogasteroidea</taxon>
        <taxon>Neodiplogasteridae</taxon>
        <taxon>Pristionchus</taxon>
    </lineage>
</organism>
<dbReference type="PROSITE" id="PS51013">
    <property type="entry name" value="PANNEXIN"/>
    <property type="match status" value="1"/>
</dbReference>
<dbReference type="GO" id="GO:0005921">
    <property type="term" value="C:gap junction"/>
    <property type="evidence" value="ECO:0007669"/>
    <property type="project" value="UniProtKB-SubCell"/>
</dbReference>
<keyword evidence="10 12" id="KW-0472">Membrane</keyword>
<evidence type="ECO:0000256" key="1">
    <source>
        <dbReference type="ARBA" id="ARBA00004610"/>
    </source>
</evidence>
<comment type="caution">
    <text evidence="14">The sequence shown here is derived from an EMBL/GenBank/DDBJ whole genome shotgun (WGS) entry which is preliminary data.</text>
</comment>
<feature type="non-terminal residue" evidence="14">
    <location>
        <position position="1"/>
    </location>
</feature>
<dbReference type="Pfam" id="PF00876">
    <property type="entry name" value="Innexin"/>
    <property type="match status" value="1"/>
</dbReference>
<keyword evidence="4" id="KW-1003">Cell membrane</keyword>
<evidence type="ECO:0000256" key="7">
    <source>
        <dbReference type="ARBA" id="ARBA00022949"/>
    </source>
</evidence>